<reference evidence="1" key="1">
    <citation type="journal article" date="2020" name="Nature">
        <title>Giant virus diversity and host interactions through global metagenomics.</title>
        <authorList>
            <person name="Schulz F."/>
            <person name="Roux S."/>
            <person name="Paez-Espino D."/>
            <person name="Jungbluth S."/>
            <person name="Walsh D.A."/>
            <person name="Denef V.J."/>
            <person name="McMahon K.D."/>
            <person name="Konstantinidis K.T."/>
            <person name="Eloe-Fadrosh E.A."/>
            <person name="Kyrpides N.C."/>
            <person name="Woyke T."/>
        </authorList>
    </citation>
    <scope>NUCLEOTIDE SEQUENCE</scope>
    <source>
        <strain evidence="1">GVMAG-S-1103017-68</strain>
    </source>
</reference>
<organism evidence="1">
    <name type="scientific">viral metagenome</name>
    <dbReference type="NCBI Taxonomy" id="1070528"/>
    <lineage>
        <taxon>unclassified sequences</taxon>
        <taxon>metagenomes</taxon>
        <taxon>organismal metagenomes</taxon>
    </lineage>
</organism>
<accession>A0A6C0KE37</accession>
<protein>
    <submittedName>
        <fullName evidence="1">Uncharacterized protein</fullName>
    </submittedName>
</protein>
<dbReference type="AlphaFoldDB" id="A0A6C0KE37"/>
<proteinExistence type="predicted"/>
<name>A0A6C0KE37_9ZZZZ</name>
<sequence length="419" mass="45839">MEVLVFGTTTDRQAVVTRRNSTTLDMHFVKDTQSLATPGTTAIFEIEETTGSLVAKLEGESYYCIHPDTVDTKKVKPALFVAGAQAPAERRLRFMRFSEDDARENDYLISSVDNKFALVDHPKFDKCAIGTQELASAWYVSACEEQENVPTPSQPPTPQQLGAIASAVHKAAKNKSGWLDKTGDFVPLTEVERQCYLSPDFETKIDRSTFLFHPHGQTHIDTAAQLLLRLPAKDSDLKAYAKLIGCESTNHLGFSVDDSCSSAVLGHAGRNALALMTFGDSTAKRKQMVAFGLKHTKPSLVLLDTSSLGFTAEDIKELADACPSKHFTVVVSKRKDDQALADKIDGMEGNVELIRNSVSATCASRFRNNLEFCAVYHCAGPKMSTRGPFKTCDDALVGLLGPLMSTSMLHHNNWIEVAA</sequence>
<dbReference type="EMBL" id="MN740856">
    <property type="protein sequence ID" value="QHU15396.1"/>
    <property type="molecule type" value="Genomic_DNA"/>
</dbReference>
<evidence type="ECO:0000313" key="1">
    <source>
        <dbReference type="EMBL" id="QHU15396.1"/>
    </source>
</evidence>